<comment type="caution">
    <text evidence="3">The sequence shown here is derived from an EMBL/GenBank/DDBJ whole genome shotgun (WGS) entry which is preliminary data.</text>
</comment>
<accession>A0ABW0YIR5</accession>
<dbReference type="EMBL" id="JBHSOZ010000003">
    <property type="protein sequence ID" value="MFC5712308.1"/>
    <property type="molecule type" value="Genomic_DNA"/>
</dbReference>
<dbReference type="Gene3D" id="3.30.300.30">
    <property type="match status" value="1"/>
</dbReference>
<reference evidence="4" key="1">
    <citation type="journal article" date="2019" name="Int. J. Syst. Evol. Microbiol.">
        <title>The Global Catalogue of Microorganisms (GCM) 10K type strain sequencing project: providing services to taxonomists for standard genome sequencing and annotation.</title>
        <authorList>
            <consortium name="The Broad Institute Genomics Platform"/>
            <consortium name="The Broad Institute Genome Sequencing Center for Infectious Disease"/>
            <person name="Wu L."/>
            <person name="Ma J."/>
        </authorList>
    </citation>
    <scope>NUCLEOTIDE SEQUENCE [LARGE SCALE GENOMIC DNA]</scope>
    <source>
        <strain evidence="4">CECT 7184</strain>
    </source>
</reference>
<organism evidence="3 4">
    <name type="scientific">Thalassorhabdus alkalitolerans</name>
    <dbReference type="NCBI Taxonomy" id="2282697"/>
    <lineage>
        <taxon>Bacteria</taxon>
        <taxon>Bacillati</taxon>
        <taxon>Bacillota</taxon>
        <taxon>Bacilli</taxon>
        <taxon>Bacillales</taxon>
        <taxon>Bacillaceae</taxon>
        <taxon>Thalassorhabdus</taxon>
    </lineage>
</organism>
<proteinExistence type="predicted"/>
<evidence type="ECO:0000313" key="3">
    <source>
        <dbReference type="EMBL" id="MFC5712308.1"/>
    </source>
</evidence>
<name>A0ABW0YIR5_9BACI</name>
<feature type="domain" description="AMP-binding enzyme C-terminal" evidence="2">
    <location>
        <begin position="464"/>
        <end position="542"/>
    </location>
</feature>
<dbReference type="InterPro" id="IPR025110">
    <property type="entry name" value="AMP-bd_C"/>
</dbReference>
<gene>
    <name evidence="3" type="ORF">ACFPU1_05900</name>
</gene>
<feature type="domain" description="AMP-dependent synthetase/ligase" evidence="1">
    <location>
        <begin position="28"/>
        <end position="410"/>
    </location>
</feature>
<evidence type="ECO:0000259" key="2">
    <source>
        <dbReference type="Pfam" id="PF13193"/>
    </source>
</evidence>
<dbReference type="NCBIfam" id="NF006181">
    <property type="entry name" value="PRK08314.1"/>
    <property type="match status" value="1"/>
</dbReference>
<evidence type="ECO:0000259" key="1">
    <source>
        <dbReference type="Pfam" id="PF00501"/>
    </source>
</evidence>
<dbReference type="InterPro" id="IPR045851">
    <property type="entry name" value="AMP-bd_C_sf"/>
</dbReference>
<sequence length="562" mass="63261">MKEWLKYWPKRLPSSLSVPKTTIVDNLEVSAKRYPDKVAVYYYGSAFTYETIFKEVNRLAAFLQKEWHMKKGDRVILYMQNSPSFLISYYGILQAGGVVVPVNPMNKEQEVAFYIEDSEAEIAIAGQELLGNIQGHLGQTTLKNILAASYGDFVSSPKYRKDLPDEAMLPSGDSQSNEGIHTWEDMRESKYELSPVFVNSEDLACLPYTSGTTGRPKGCMHTHYSIQANLAAAKDWMSMTPNSVSLASLPWFHVTGMQHSMNAPLFAGGAIVIMTRWNRETAVRLIEDYGCTNWINISTMVVDFLSHPEIEKKNLSSLQVIGGGGAPLPEAVGKKLQLLTEITYCEGYGLSETMSQTHFNPPDRPKLQCLGIPSFDVDVIMLDPSAGEEIPLGQQGEIAVSGPQVFKGYWRRPEETAESFIQKDGTAYFRTGDIGYMDPEGYFFMVDRKKRMINTAGFKVWPSEIESVLYQHEAVQQACVVGAPDPRTGEVVKAYVVLQKGYEPSEELAQNVIDWSRNQMAVYKTPKEIHFLEELPKTASGKILWRTLQDREWNRAREEEKA</sequence>
<protein>
    <submittedName>
        <fullName evidence="3">Long-chain-fatty-acid--CoA ligase</fullName>
    </submittedName>
</protein>
<dbReference type="PROSITE" id="PS00455">
    <property type="entry name" value="AMP_BINDING"/>
    <property type="match status" value="1"/>
</dbReference>
<dbReference type="SUPFAM" id="SSF56801">
    <property type="entry name" value="Acetyl-CoA synthetase-like"/>
    <property type="match status" value="1"/>
</dbReference>
<dbReference type="GO" id="GO:0016874">
    <property type="term" value="F:ligase activity"/>
    <property type="evidence" value="ECO:0007669"/>
    <property type="project" value="UniProtKB-KW"/>
</dbReference>
<dbReference type="PANTHER" id="PTHR43767">
    <property type="entry name" value="LONG-CHAIN-FATTY-ACID--COA LIGASE"/>
    <property type="match status" value="1"/>
</dbReference>
<dbReference type="InterPro" id="IPR000873">
    <property type="entry name" value="AMP-dep_synth/lig_dom"/>
</dbReference>
<dbReference type="Gene3D" id="3.40.50.12780">
    <property type="entry name" value="N-terminal domain of ligase-like"/>
    <property type="match status" value="1"/>
</dbReference>
<keyword evidence="4" id="KW-1185">Reference proteome</keyword>
<dbReference type="InterPro" id="IPR020845">
    <property type="entry name" value="AMP-binding_CS"/>
</dbReference>
<dbReference type="InterPro" id="IPR042099">
    <property type="entry name" value="ANL_N_sf"/>
</dbReference>
<keyword evidence="3" id="KW-0436">Ligase</keyword>
<dbReference type="InterPro" id="IPR050237">
    <property type="entry name" value="ATP-dep_AMP-bd_enzyme"/>
</dbReference>
<dbReference type="Pfam" id="PF13193">
    <property type="entry name" value="AMP-binding_C"/>
    <property type="match status" value="1"/>
</dbReference>
<dbReference type="Pfam" id="PF00501">
    <property type="entry name" value="AMP-binding"/>
    <property type="match status" value="1"/>
</dbReference>
<dbReference type="RefSeq" id="WP_385939400.1">
    <property type="nucleotide sequence ID" value="NZ_JBHSOZ010000003.1"/>
</dbReference>
<evidence type="ECO:0000313" key="4">
    <source>
        <dbReference type="Proteomes" id="UP001596142"/>
    </source>
</evidence>
<dbReference type="PANTHER" id="PTHR43767:SF1">
    <property type="entry name" value="NONRIBOSOMAL PEPTIDE SYNTHASE PES1 (EUROFUNG)-RELATED"/>
    <property type="match status" value="1"/>
</dbReference>
<dbReference type="Proteomes" id="UP001596142">
    <property type="component" value="Unassembled WGS sequence"/>
</dbReference>